<dbReference type="PIRSF" id="PIRSF000103">
    <property type="entry name" value="HIBADH"/>
    <property type="match status" value="1"/>
</dbReference>
<dbReference type="InterPro" id="IPR008927">
    <property type="entry name" value="6-PGluconate_DH-like_C_sf"/>
</dbReference>
<dbReference type="EC" id="1.1.-.-" evidence="6"/>
<proteinExistence type="inferred from homology"/>
<gene>
    <name evidence="6" type="ORF">R4146_01710</name>
</gene>
<evidence type="ECO:0000259" key="4">
    <source>
        <dbReference type="Pfam" id="PF03446"/>
    </source>
</evidence>
<dbReference type="InterPro" id="IPR015815">
    <property type="entry name" value="HIBADH-related"/>
</dbReference>
<dbReference type="InterPro" id="IPR029154">
    <property type="entry name" value="HIBADH-like_NADP-bd"/>
</dbReference>
<dbReference type="PANTHER" id="PTHR43060">
    <property type="entry name" value="3-HYDROXYISOBUTYRATE DEHYDROGENASE-LIKE 1, MITOCHONDRIAL-RELATED"/>
    <property type="match status" value="1"/>
</dbReference>
<comment type="caution">
    <text evidence="6">The sequence shown here is derived from an EMBL/GenBank/DDBJ whole genome shotgun (WGS) entry which is preliminary data.</text>
</comment>
<evidence type="ECO:0000313" key="6">
    <source>
        <dbReference type="EMBL" id="MEJ6399897.1"/>
    </source>
</evidence>
<dbReference type="SUPFAM" id="SSF51735">
    <property type="entry name" value="NAD(P)-binding Rossmann-fold domains"/>
    <property type="match status" value="1"/>
</dbReference>
<dbReference type="Pfam" id="PF14833">
    <property type="entry name" value="NAD_binding_11"/>
    <property type="match status" value="1"/>
</dbReference>
<reference evidence="6 7" key="1">
    <citation type="submission" date="2023-10" db="EMBL/GenBank/DDBJ databases">
        <title>Nicoliella lavandulae sp. nov. isolated from Lavandula angustifolia flowers.</title>
        <authorList>
            <person name="Alcantara C."/>
            <person name="Zuniga M."/>
            <person name="Landete J.M."/>
            <person name="Monedero V."/>
        </authorList>
    </citation>
    <scope>NUCLEOTIDE SEQUENCE [LARGE SCALE GENOMIC DNA]</scope>
    <source>
        <strain evidence="6 7">Es01</strain>
    </source>
</reference>
<dbReference type="EMBL" id="JAWMWH010000001">
    <property type="protein sequence ID" value="MEJ6399897.1"/>
    <property type="molecule type" value="Genomic_DNA"/>
</dbReference>
<dbReference type="Pfam" id="PF03446">
    <property type="entry name" value="NAD_binding_2"/>
    <property type="match status" value="1"/>
</dbReference>
<dbReference type="InterPro" id="IPR013328">
    <property type="entry name" value="6PGD_dom2"/>
</dbReference>
<dbReference type="Proteomes" id="UP001370590">
    <property type="component" value="Unassembled WGS sequence"/>
</dbReference>
<dbReference type="InterPro" id="IPR006115">
    <property type="entry name" value="6PGDH_NADP-bd"/>
</dbReference>
<comment type="similarity">
    <text evidence="1">Belongs to the HIBADH-related family.</text>
</comment>
<evidence type="ECO:0000313" key="7">
    <source>
        <dbReference type="Proteomes" id="UP001370590"/>
    </source>
</evidence>
<keyword evidence="3" id="KW-0520">NAD</keyword>
<dbReference type="PANTHER" id="PTHR43060:SF15">
    <property type="entry name" value="3-HYDROXYISOBUTYRATE DEHYDROGENASE-LIKE 1, MITOCHONDRIAL-RELATED"/>
    <property type="match status" value="1"/>
</dbReference>
<keyword evidence="7" id="KW-1185">Reference proteome</keyword>
<dbReference type="SUPFAM" id="SSF48179">
    <property type="entry name" value="6-phosphogluconate dehydrogenase C-terminal domain-like"/>
    <property type="match status" value="1"/>
</dbReference>
<dbReference type="RefSeq" id="WP_339959730.1">
    <property type="nucleotide sequence ID" value="NZ_JAWMWH010000001.1"/>
</dbReference>
<name>A0ABU8SL00_9LACO</name>
<evidence type="ECO:0000256" key="1">
    <source>
        <dbReference type="ARBA" id="ARBA00009080"/>
    </source>
</evidence>
<dbReference type="GO" id="GO:0016491">
    <property type="term" value="F:oxidoreductase activity"/>
    <property type="evidence" value="ECO:0007669"/>
    <property type="project" value="UniProtKB-KW"/>
</dbReference>
<feature type="domain" description="6-phosphogluconate dehydrogenase NADP-binding" evidence="4">
    <location>
        <begin position="2"/>
        <end position="159"/>
    </location>
</feature>
<dbReference type="InterPro" id="IPR036291">
    <property type="entry name" value="NAD(P)-bd_dom_sf"/>
</dbReference>
<evidence type="ECO:0000256" key="2">
    <source>
        <dbReference type="ARBA" id="ARBA00023002"/>
    </source>
</evidence>
<accession>A0ABU8SL00</accession>
<keyword evidence="2 6" id="KW-0560">Oxidoreductase</keyword>
<protein>
    <submittedName>
        <fullName evidence="6">NAD(P)-dependent oxidoreductase</fullName>
        <ecNumber evidence="6">1.1.-.-</ecNumber>
    </submittedName>
</protein>
<organism evidence="6 7">
    <name type="scientific">Nicoliella lavandulae</name>
    <dbReference type="NCBI Taxonomy" id="3082954"/>
    <lineage>
        <taxon>Bacteria</taxon>
        <taxon>Bacillati</taxon>
        <taxon>Bacillota</taxon>
        <taxon>Bacilli</taxon>
        <taxon>Lactobacillales</taxon>
        <taxon>Lactobacillaceae</taxon>
        <taxon>Nicoliella</taxon>
    </lineage>
</organism>
<evidence type="ECO:0000259" key="5">
    <source>
        <dbReference type="Pfam" id="PF14833"/>
    </source>
</evidence>
<dbReference type="Gene3D" id="1.10.1040.10">
    <property type="entry name" value="N-(1-d-carboxylethyl)-l-norvaline Dehydrogenase, domain 2"/>
    <property type="match status" value="1"/>
</dbReference>
<evidence type="ECO:0000256" key="3">
    <source>
        <dbReference type="ARBA" id="ARBA00023027"/>
    </source>
</evidence>
<sequence>MKIGFIGTGVMGTGMILNLIKNNYDVTVYNRTKAHAATVIDAGAKWADSPRDLAQVVDVVITIVGFPQDVEETYYGDNGLFKSAKAGQTLIEMTTSKPSLEAKIAQTADAKGINTLDAPVSGGDVGAKNGTLTIMVGGEQAVFDQMKPILSAMGSNVNLFGGHGKGQHTKMANQIMIAGTMTGLSEMLAYGKAAGLDLSALVKTVSQGSGDNWSLDNYGPRILAGDFKPGFAAKHFLKDLRIALQESEKMAIPLPATEKAKELYEKMVDQMGLGNDGTQGLVKLYRDMKTD</sequence>
<dbReference type="Gene3D" id="3.40.50.720">
    <property type="entry name" value="NAD(P)-binding Rossmann-like Domain"/>
    <property type="match status" value="1"/>
</dbReference>
<feature type="domain" description="3-hydroxyisobutyrate dehydrogenase-like NAD-binding" evidence="5">
    <location>
        <begin position="164"/>
        <end position="283"/>
    </location>
</feature>